<feature type="signal peptide" evidence="1">
    <location>
        <begin position="1"/>
        <end position="24"/>
    </location>
</feature>
<dbReference type="Pfam" id="PF12790">
    <property type="entry name" value="T6SS-SciN"/>
    <property type="match status" value="1"/>
</dbReference>
<dbReference type="RefSeq" id="WP_029718483.1">
    <property type="nucleotide sequence ID" value="NZ_JAAOCD010000007.1"/>
</dbReference>
<dbReference type="Proteomes" id="UP000802098">
    <property type="component" value="Unassembled WGS sequence"/>
</dbReference>
<dbReference type="InterPro" id="IPR017734">
    <property type="entry name" value="T6SS_SciN"/>
</dbReference>
<comment type="caution">
    <text evidence="2">The sequence shown here is derived from an EMBL/GenBank/DDBJ whole genome shotgun (WGS) entry which is preliminary data.</text>
</comment>
<dbReference type="Gene3D" id="2.60.40.4150">
    <property type="entry name" value="Type VI secretion system, lipoprotein SciN"/>
    <property type="match status" value="1"/>
</dbReference>
<keyword evidence="1" id="KW-0732">Signal</keyword>
<dbReference type="NCBIfam" id="TIGR03352">
    <property type="entry name" value="VI_chp_3"/>
    <property type="match status" value="1"/>
</dbReference>
<keyword evidence="3" id="KW-1185">Reference proteome</keyword>
<protein>
    <submittedName>
        <fullName evidence="2">Type VI secretion system lipoprotein TssJ</fullName>
    </submittedName>
</protein>
<dbReference type="EMBL" id="JAAOCD010000007">
    <property type="protein sequence ID" value="NHK99547.1"/>
    <property type="molecule type" value="Genomic_DNA"/>
</dbReference>
<gene>
    <name evidence="2" type="primary">tssJ</name>
    <name evidence="2" type="ORF">G7087_14260</name>
</gene>
<keyword evidence="2" id="KW-0449">Lipoprotein</keyword>
<evidence type="ECO:0000256" key="1">
    <source>
        <dbReference type="SAM" id="SignalP"/>
    </source>
</evidence>
<evidence type="ECO:0000313" key="2">
    <source>
        <dbReference type="EMBL" id="NHK99547.1"/>
    </source>
</evidence>
<dbReference type="PANTHER" id="PTHR37625:SF4">
    <property type="entry name" value="OUTER MEMBRANE LIPOPROTEIN"/>
    <property type="match status" value="1"/>
</dbReference>
<feature type="chain" id="PRO_5047464966" evidence="1">
    <location>
        <begin position="25"/>
        <end position="188"/>
    </location>
</feature>
<reference evidence="2 3" key="1">
    <citation type="submission" date="2020-03" db="EMBL/GenBank/DDBJ databases">
        <title>Rubrivivax benzoatilyticus JA2 (sequenced after 10 years sub-culturing).</title>
        <authorList>
            <person name="Gupta D."/>
            <person name="Chintalapati S."/>
            <person name="Chintalapati V.R."/>
        </authorList>
    </citation>
    <scope>NUCLEOTIDE SEQUENCE [LARGE SCALE GENOMIC DNA]</scope>
    <source>
        <strain evidence="2 3">JA2-Mal</strain>
    </source>
</reference>
<dbReference type="PROSITE" id="PS51257">
    <property type="entry name" value="PROKAR_LIPOPROTEIN"/>
    <property type="match status" value="1"/>
</dbReference>
<name>A0ABX0HX12_9BURK</name>
<proteinExistence type="predicted"/>
<sequence>MTRPVRSIALLGCCVGLTLLAACAAPAGGAASWSTRLLAAAGLGPVPQPVPHEAVVELHASAVLNAGADGVPVPAVVQLRWLEDPAAFQRAGYERLAAGGDGVREIVLAPGRTLTLRERPPAGTRALGLAVLFRAPASGRWKLVFPLPAAQPIRVSLHRCALALASGAAWDAPPGADRLGDLRCPTSD</sequence>
<organism evidence="2 3">
    <name type="scientific">Rubrivivax benzoatilyticus</name>
    <dbReference type="NCBI Taxonomy" id="316997"/>
    <lineage>
        <taxon>Bacteria</taxon>
        <taxon>Pseudomonadati</taxon>
        <taxon>Pseudomonadota</taxon>
        <taxon>Betaproteobacteria</taxon>
        <taxon>Burkholderiales</taxon>
        <taxon>Sphaerotilaceae</taxon>
        <taxon>Rubrivivax</taxon>
    </lineage>
</organism>
<dbReference type="PANTHER" id="PTHR37625">
    <property type="entry name" value="OUTER MEMBRANE LIPOPROTEIN-RELATED"/>
    <property type="match status" value="1"/>
</dbReference>
<evidence type="ECO:0000313" key="3">
    <source>
        <dbReference type="Proteomes" id="UP000802098"/>
    </source>
</evidence>
<accession>A0ABX0HX12</accession>
<dbReference type="InterPro" id="IPR038706">
    <property type="entry name" value="Type_VI_SciN-like_sf"/>
</dbReference>